<sequence length="355" mass="38138">MKKSIPCTLMRSGTSRGPFFLKDWLPEKEQQRDAVLLNIMGAPHALQISGLGGGSSLTNKVAIVSKSTQPDCDVDYLFAQVSIESNTVDTKPNCGNMLAGVGPFAIEQGLVVPEASQTCVRVYNINTRSKTDLLVCTPQGKVAYEGDVLIDGVLDPAAPIHLNFKQMLGSSTGRLFPTGLLKQKILGVDVTCIDAAQLMVLIDSKQMGLQGDETPSQLHANADVMAKIRGIRLAAAQAMGLGDVTHTVLPKPVLIGKTNDWKIINSRYFTPHVCHSTHAATGAVGIAIAALINGTIVFHESTKIKDKNHLFIAHPSGKIEVCVDYNSNRHGFEKITNASLIRTAKKIFEGQVFVG</sequence>
<dbReference type="NCBIfam" id="NF033377">
    <property type="entry name" value="OMA_tautomer"/>
    <property type="match status" value="1"/>
</dbReference>
<evidence type="ECO:0000256" key="1">
    <source>
        <dbReference type="ARBA" id="ARBA00007673"/>
    </source>
</evidence>
<dbReference type="PANTHER" id="PTHR43709">
    <property type="entry name" value="ACONITATE ISOMERASE-RELATED"/>
    <property type="match status" value="1"/>
</dbReference>
<evidence type="ECO:0000313" key="3">
    <source>
        <dbReference type="EMBL" id="MBD7961323.1"/>
    </source>
</evidence>
<evidence type="ECO:0000256" key="2">
    <source>
        <dbReference type="ARBA" id="ARBA00023235"/>
    </source>
</evidence>
<keyword evidence="4" id="KW-1185">Reference proteome</keyword>
<evidence type="ECO:0000313" key="4">
    <source>
        <dbReference type="Proteomes" id="UP000634919"/>
    </source>
</evidence>
<proteinExistence type="inferred from homology"/>
<organism evidence="3 4">
    <name type="scientific">Comamonas avium</name>
    <dbReference type="NCBI Taxonomy" id="2762231"/>
    <lineage>
        <taxon>Bacteria</taxon>
        <taxon>Pseudomonadati</taxon>
        <taxon>Pseudomonadota</taxon>
        <taxon>Betaproteobacteria</taxon>
        <taxon>Burkholderiales</taxon>
        <taxon>Comamonadaceae</taxon>
        <taxon>Comamonas</taxon>
    </lineage>
</organism>
<dbReference type="InterPro" id="IPR047687">
    <property type="entry name" value="OMA_tautomer-like"/>
</dbReference>
<gene>
    <name evidence="3" type="ORF">H9646_12600</name>
</gene>
<dbReference type="PANTHER" id="PTHR43709:SF3">
    <property type="entry name" value="ISOMERASE YBHH-RELATED"/>
    <property type="match status" value="1"/>
</dbReference>
<comment type="similarity">
    <text evidence="1">Belongs to the PrpF family.</text>
</comment>
<reference evidence="3 4" key="1">
    <citation type="submission" date="2020-08" db="EMBL/GenBank/DDBJ databases">
        <title>A Genomic Blueprint of the Chicken Gut Microbiome.</title>
        <authorList>
            <person name="Gilroy R."/>
            <person name="Ravi A."/>
            <person name="Getino M."/>
            <person name="Pursley I."/>
            <person name="Horton D.L."/>
            <person name="Alikhan N.-F."/>
            <person name="Baker D."/>
            <person name="Gharbi K."/>
            <person name="Hall N."/>
            <person name="Watson M."/>
            <person name="Adriaenssens E.M."/>
            <person name="Foster-Nyarko E."/>
            <person name="Jarju S."/>
            <person name="Secka A."/>
            <person name="Antonio M."/>
            <person name="Oren A."/>
            <person name="Chaudhuri R."/>
            <person name="La Ragione R.M."/>
            <person name="Hildebrand F."/>
            <person name="Pallen M.J."/>
        </authorList>
    </citation>
    <scope>NUCLEOTIDE SEQUENCE [LARGE SCALE GENOMIC DNA]</scope>
    <source>
        <strain evidence="3 4">Sa2CVA6</strain>
    </source>
</reference>
<dbReference type="InterPro" id="IPR007400">
    <property type="entry name" value="PrpF-like"/>
</dbReference>
<dbReference type="SUPFAM" id="SSF54506">
    <property type="entry name" value="Diaminopimelate epimerase-like"/>
    <property type="match status" value="2"/>
</dbReference>
<dbReference type="Pfam" id="PF04303">
    <property type="entry name" value="PrpF"/>
    <property type="match status" value="1"/>
</dbReference>
<dbReference type="GO" id="GO:0016853">
    <property type="term" value="F:isomerase activity"/>
    <property type="evidence" value="ECO:0007669"/>
    <property type="project" value="UniProtKB-KW"/>
</dbReference>
<protein>
    <submittedName>
        <fullName evidence="3">4-oxalomesaconate tautomerase</fullName>
        <ecNumber evidence="3">5.3.2.8</ecNumber>
    </submittedName>
</protein>
<accession>A0ABR8SCX1</accession>
<dbReference type="Gene3D" id="3.10.310.10">
    <property type="entry name" value="Diaminopimelate Epimerase, Chain A, domain 1"/>
    <property type="match status" value="2"/>
</dbReference>
<comment type="caution">
    <text evidence="3">The sequence shown here is derived from an EMBL/GenBank/DDBJ whole genome shotgun (WGS) entry which is preliminary data.</text>
</comment>
<dbReference type="EC" id="5.3.2.8" evidence="3"/>
<dbReference type="EMBL" id="JACSQK010000006">
    <property type="protein sequence ID" value="MBD7961323.1"/>
    <property type="molecule type" value="Genomic_DNA"/>
</dbReference>
<name>A0ABR8SCX1_9BURK</name>
<keyword evidence="2 3" id="KW-0413">Isomerase</keyword>
<dbReference type="Proteomes" id="UP000634919">
    <property type="component" value="Unassembled WGS sequence"/>
</dbReference>